<comment type="caution">
    <text evidence="9">The sequence shown here is derived from an EMBL/GenBank/DDBJ whole genome shotgun (WGS) entry which is preliminary data.</text>
</comment>
<dbReference type="RefSeq" id="WP_150865077.1">
    <property type="nucleotide sequence ID" value="NZ_VYXP01000010.1"/>
</dbReference>
<evidence type="ECO:0000256" key="2">
    <source>
        <dbReference type="ARBA" id="ARBA00022475"/>
    </source>
</evidence>
<keyword evidence="6" id="KW-0813">Transport</keyword>
<organism evidence="9 10">
    <name type="scientific">Marinihelvus fidelis</name>
    <dbReference type="NCBI Taxonomy" id="2613842"/>
    <lineage>
        <taxon>Bacteria</taxon>
        <taxon>Pseudomonadati</taxon>
        <taxon>Pseudomonadota</taxon>
        <taxon>Gammaproteobacteria</taxon>
        <taxon>Chromatiales</taxon>
        <taxon>Wenzhouxiangellaceae</taxon>
        <taxon>Marinihelvus</taxon>
    </lineage>
</organism>
<accession>A0A5N0T7Q7</accession>
<evidence type="ECO:0000256" key="3">
    <source>
        <dbReference type="ARBA" id="ARBA00022692"/>
    </source>
</evidence>
<keyword evidence="6" id="KW-0653">Protein transport</keyword>
<protein>
    <submittedName>
        <fullName evidence="9">MotA/TolQ/ExbB proton channel family protein</fullName>
    </submittedName>
</protein>
<feature type="transmembrane region" description="Helical" evidence="7">
    <location>
        <begin position="110"/>
        <end position="132"/>
    </location>
</feature>
<dbReference type="AlphaFoldDB" id="A0A5N0T7Q7"/>
<evidence type="ECO:0000256" key="6">
    <source>
        <dbReference type="RuleBase" id="RU004057"/>
    </source>
</evidence>
<feature type="domain" description="MotA/TolQ/ExbB proton channel" evidence="8">
    <location>
        <begin position="72"/>
        <end position="188"/>
    </location>
</feature>
<evidence type="ECO:0000313" key="9">
    <source>
        <dbReference type="EMBL" id="KAA9129856.1"/>
    </source>
</evidence>
<dbReference type="PANTHER" id="PTHR30625">
    <property type="entry name" value="PROTEIN TOLQ"/>
    <property type="match status" value="1"/>
</dbReference>
<comment type="similarity">
    <text evidence="6">Belongs to the exbB/tolQ family.</text>
</comment>
<name>A0A5N0T7Q7_9GAMM</name>
<keyword evidence="10" id="KW-1185">Reference proteome</keyword>
<feature type="transmembrane region" description="Helical" evidence="7">
    <location>
        <begin position="20"/>
        <end position="40"/>
    </location>
</feature>
<dbReference type="InterPro" id="IPR050790">
    <property type="entry name" value="ExbB/TolQ_transport"/>
</dbReference>
<evidence type="ECO:0000313" key="10">
    <source>
        <dbReference type="Proteomes" id="UP000325372"/>
    </source>
</evidence>
<evidence type="ECO:0000259" key="8">
    <source>
        <dbReference type="Pfam" id="PF01618"/>
    </source>
</evidence>
<dbReference type="Proteomes" id="UP000325372">
    <property type="component" value="Unassembled WGS sequence"/>
</dbReference>
<comment type="subcellular location">
    <subcellularLocation>
        <location evidence="1">Cell membrane</location>
        <topology evidence="1">Multi-pass membrane protein</topology>
    </subcellularLocation>
    <subcellularLocation>
        <location evidence="6">Membrane</location>
        <topology evidence="6">Multi-pass membrane protein</topology>
    </subcellularLocation>
</comment>
<evidence type="ECO:0000256" key="5">
    <source>
        <dbReference type="ARBA" id="ARBA00023136"/>
    </source>
</evidence>
<keyword evidence="5 7" id="KW-0472">Membrane</keyword>
<keyword evidence="2" id="KW-1003">Cell membrane</keyword>
<proteinExistence type="inferred from homology"/>
<dbReference type="GO" id="GO:0005886">
    <property type="term" value="C:plasma membrane"/>
    <property type="evidence" value="ECO:0007669"/>
    <property type="project" value="UniProtKB-SubCell"/>
</dbReference>
<feature type="transmembrane region" description="Helical" evidence="7">
    <location>
        <begin position="152"/>
        <end position="178"/>
    </location>
</feature>
<evidence type="ECO:0000256" key="4">
    <source>
        <dbReference type="ARBA" id="ARBA00022989"/>
    </source>
</evidence>
<dbReference type="GO" id="GO:0017038">
    <property type="term" value="P:protein import"/>
    <property type="evidence" value="ECO:0007669"/>
    <property type="project" value="TreeGrafter"/>
</dbReference>
<gene>
    <name evidence="9" type="ORF">F3N42_13825</name>
</gene>
<reference evidence="9 10" key="1">
    <citation type="submission" date="2019-09" db="EMBL/GenBank/DDBJ databases">
        <title>Wenzhouxiangella sp. Genome sequencing and assembly.</title>
        <authorList>
            <person name="Zhang R."/>
        </authorList>
    </citation>
    <scope>NUCLEOTIDE SEQUENCE [LARGE SCALE GENOMIC DNA]</scope>
    <source>
        <strain evidence="9 10">W260</strain>
    </source>
</reference>
<keyword evidence="4 7" id="KW-1133">Transmembrane helix</keyword>
<evidence type="ECO:0000256" key="7">
    <source>
        <dbReference type="SAM" id="Phobius"/>
    </source>
</evidence>
<keyword evidence="3 7" id="KW-0812">Transmembrane</keyword>
<dbReference type="InterPro" id="IPR002898">
    <property type="entry name" value="MotA_ExbB_proton_chnl"/>
</dbReference>
<dbReference type="PANTHER" id="PTHR30625:SF11">
    <property type="entry name" value="MOTA_TOLQ_EXBB PROTON CHANNEL DOMAIN-CONTAINING PROTEIN"/>
    <property type="match status" value="1"/>
</dbReference>
<evidence type="ECO:0000256" key="1">
    <source>
        <dbReference type="ARBA" id="ARBA00004651"/>
    </source>
</evidence>
<dbReference type="EMBL" id="VYXP01000010">
    <property type="protein sequence ID" value="KAA9129856.1"/>
    <property type="molecule type" value="Genomic_DNA"/>
</dbReference>
<sequence>MGASFISELLSYVEAGGWVMPPLIVLMVVLWFAIGYRFAALQRGTARGARNLLDKTAKRLAAGKPPKSDGVMVRAARKGLRLKGSGVIELRGFLDDAFWEEERDIKRYDVLIKTIVMVAPLLGLLGTVIGMIETFDSLGDMSLYSQSGGIAGGISQALFTTQMGLAVSIPGLIVNGMLNRKQQDMQLELAQMKDILCAEHTDEMAAAGAVPVGG</sequence>
<dbReference type="Pfam" id="PF01618">
    <property type="entry name" value="MotA_ExbB"/>
    <property type="match status" value="1"/>
</dbReference>